<accession>A0A813XZY6</accession>
<dbReference type="Proteomes" id="UP000663879">
    <property type="component" value="Unassembled WGS sequence"/>
</dbReference>
<gene>
    <name evidence="3" type="ORF">OXX778_LOCUS10287</name>
</gene>
<protein>
    <recommendedName>
        <fullName evidence="5">G-protein coupled receptors family 1 profile domain-containing protein</fullName>
    </recommendedName>
</protein>
<evidence type="ECO:0000256" key="2">
    <source>
        <dbReference type="SAM" id="SignalP"/>
    </source>
</evidence>
<evidence type="ECO:0000313" key="3">
    <source>
        <dbReference type="EMBL" id="CAF0878400.1"/>
    </source>
</evidence>
<evidence type="ECO:0000256" key="1">
    <source>
        <dbReference type="SAM" id="Phobius"/>
    </source>
</evidence>
<feature type="transmembrane region" description="Helical" evidence="1">
    <location>
        <begin position="458"/>
        <end position="482"/>
    </location>
</feature>
<feature type="transmembrane region" description="Helical" evidence="1">
    <location>
        <begin position="634"/>
        <end position="658"/>
    </location>
</feature>
<keyword evidence="1" id="KW-0472">Membrane</keyword>
<keyword evidence="1" id="KW-0812">Transmembrane</keyword>
<comment type="caution">
    <text evidence="3">The sequence shown here is derived from an EMBL/GenBank/DDBJ whole genome shotgun (WGS) entry which is preliminary data.</text>
</comment>
<dbReference type="AlphaFoldDB" id="A0A813XZY6"/>
<keyword evidence="4" id="KW-1185">Reference proteome</keyword>
<organism evidence="3 4">
    <name type="scientific">Brachionus calyciflorus</name>
    <dbReference type="NCBI Taxonomy" id="104777"/>
    <lineage>
        <taxon>Eukaryota</taxon>
        <taxon>Metazoa</taxon>
        <taxon>Spiralia</taxon>
        <taxon>Gnathifera</taxon>
        <taxon>Rotifera</taxon>
        <taxon>Eurotatoria</taxon>
        <taxon>Monogononta</taxon>
        <taxon>Pseudotrocha</taxon>
        <taxon>Ploima</taxon>
        <taxon>Brachionidae</taxon>
        <taxon>Brachionus</taxon>
    </lineage>
</organism>
<proteinExistence type="predicted"/>
<reference evidence="3" key="1">
    <citation type="submission" date="2021-02" db="EMBL/GenBank/DDBJ databases">
        <authorList>
            <person name="Nowell W R."/>
        </authorList>
    </citation>
    <scope>NUCLEOTIDE SEQUENCE</scope>
    <source>
        <strain evidence="3">Ploen Becks lab</strain>
    </source>
</reference>
<evidence type="ECO:0000313" key="4">
    <source>
        <dbReference type="Proteomes" id="UP000663879"/>
    </source>
</evidence>
<evidence type="ECO:0008006" key="5">
    <source>
        <dbReference type="Google" id="ProtNLM"/>
    </source>
</evidence>
<feature type="transmembrane region" description="Helical" evidence="1">
    <location>
        <begin position="592"/>
        <end position="613"/>
    </location>
</feature>
<dbReference type="Gene3D" id="1.20.1070.10">
    <property type="entry name" value="Rhodopsin 7-helix transmembrane proteins"/>
    <property type="match status" value="1"/>
</dbReference>
<feature type="transmembrane region" description="Helical" evidence="1">
    <location>
        <begin position="502"/>
        <end position="524"/>
    </location>
</feature>
<feature type="chain" id="PRO_5032620052" description="G-protein coupled receptors family 1 profile domain-containing protein" evidence="2">
    <location>
        <begin position="20"/>
        <end position="741"/>
    </location>
</feature>
<keyword evidence="2" id="KW-0732">Signal</keyword>
<feature type="transmembrane region" description="Helical" evidence="1">
    <location>
        <begin position="414"/>
        <end position="437"/>
    </location>
</feature>
<sequence>MKSIYFVMNFVKLFFLVYSDFSCIEKDLSLNCQLNNSDFIIDQTFYDYIYNSQSNYINLDFSSQFYHEKDLLAKKQSNKILSIKNLKGFQHNSTSPFVFLSFFKQIHIEHSIFIFYKNEFIINDDCSPNLSLLNTISLFLYETVLFPFPVCPFSFFTKVHELFLSKMKLDNALKFKKMSNLTRSNLYVFKVTIEKSNFTLDSNFLSPLIFKEVRELAIRDSFVESIETDLFTDKKYLISFFIDNFSYLLNNNLNWMINLNSKKSFNDFDNCYQMIYDLSRYNYRVKRTYLILNDSLNDYDYPEKDFCLFGHFPHNNLVFPIIHTKRPLIKCSCTLIWLLLNWKIVDHFNYFNKEIQMNTSSVSKCFVNIDQNVEKCNFQRRLKLCGLKRDINKFHYKCDVKKRYYQKGCFEKMIMVYSFFFIGTIGILLKVLSLVILKDRVFKENMFKYMKMQIWFEILSLITLFFNATINYSVDLFVSMNIPSCDLDYRSKKLYLTILKIYPINFITFTSITCATLSNMLMVFDRYLYISNWKIFKKFTQIKNVNIKVLPFIILIGTLLNINIFLFCDIETCDLSTQNFDLRYKLSLFQDVFYILNSLVGVFLNVSLIKFMIKNEFKRLYLFKNKKQKSFLKMKILIVINSLLILICRIPDIQSGILKIQILSAYSNNDLFLKIESGFYQFLLTTNISFIFNFFENLLLNRKFRQKLLQLFQGNFREKIFIYNTSNVSIFSNNTSNASRS</sequence>
<feature type="transmembrane region" description="Helical" evidence="1">
    <location>
        <begin position="545"/>
        <end position="567"/>
    </location>
</feature>
<name>A0A813XZY6_9BILA</name>
<keyword evidence="1" id="KW-1133">Transmembrane helix</keyword>
<dbReference type="EMBL" id="CAJNOC010001611">
    <property type="protein sequence ID" value="CAF0878400.1"/>
    <property type="molecule type" value="Genomic_DNA"/>
</dbReference>
<feature type="transmembrane region" description="Helical" evidence="1">
    <location>
        <begin position="678"/>
        <end position="700"/>
    </location>
</feature>
<feature type="signal peptide" evidence="2">
    <location>
        <begin position="1"/>
        <end position="19"/>
    </location>
</feature>